<dbReference type="GO" id="GO:0070319">
    <property type="term" value="C:Golgi to plasma membrane transport vesicle"/>
    <property type="evidence" value="ECO:0007669"/>
    <property type="project" value="TreeGrafter"/>
</dbReference>
<keyword evidence="5" id="KW-1185">Reference proteome</keyword>
<dbReference type="InterPro" id="IPR009449">
    <property type="entry name" value="Sec2_N"/>
</dbReference>
<comment type="caution">
    <text evidence="4">The sequence shown here is derived from an EMBL/GenBank/DDBJ whole genome shotgun (WGS) entry which is preliminary data.</text>
</comment>
<sequence length="269" mass="29548">MSATATSTFTTTTLVGSPDMKGVAISEKQCPMCWGEGFPPGESGAHDRIQELEGQIHALTARASVTAVKLHEYEDEVRRLRSSQSQANYDTPRSSLGGVPPSQERSQTPIERPTSSESQPQTQTYHSRLTTLASLIPYRRSSNTPTSAPSTSSGPPPLPTTPTNPLQQMHASPGGSDNTSELQDALEREQGLRKAAESQLSQANSELEELTVQLFSQANEMVAQERKARAKLEERVAVLERRDVEKRGRLERLEKAMARVERLRALVNQ</sequence>
<dbReference type="EMBL" id="CAJVOS010000038">
    <property type="protein sequence ID" value="CAG8169100.1"/>
    <property type="molecule type" value="Genomic_DNA"/>
</dbReference>
<dbReference type="GO" id="GO:0051286">
    <property type="term" value="C:cell tip"/>
    <property type="evidence" value="ECO:0007669"/>
    <property type="project" value="TreeGrafter"/>
</dbReference>
<protein>
    <recommendedName>
        <fullName evidence="3">GDP/GTP exchange factor Sec2 N-terminal domain-containing protein</fullName>
    </recommendedName>
</protein>
<evidence type="ECO:0000259" key="3">
    <source>
        <dbReference type="Pfam" id="PF06428"/>
    </source>
</evidence>
<reference evidence="4" key="1">
    <citation type="submission" date="2021-07" db="EMBL/GenBank/DDBJ databases">
        <authorList>
            <person name="Branca A.L. A."/>
        </authorList>
    </citation>
    <scope>NUCLEOTIDE SEQUENCE</scope>
</reference>
<dbReference type="GO" id="GO:0006887">
    <property type="term" value="P:exocytosis"/>
    <property type="evidence" value="ECO:0007669"/>
    <property type="project" value="TreeGrafter"/>
</dbReference>
<accession>A0A9W4HVG5</accession>
<dbReference type="PANTHER" id="PTHR14430:SF4">
    <property type="entry name" value="GDP_GTP EXCHANGE FACTOR SEC2 N-TERMINAL DOMAIN-CONTAINING PROTEIN"/>
    <property type="match status" value="1"/>
</dbReference>
<feature type="compositionally biased region" description="Polar residues" evidence="2">
    <location>
        <begin position="82"/>
        <end position="94"/>
    </location>
</feature>
<dbReference type="SUPFAM" id="SSF144284">
    <property type="entry name" value="Sec2 N-terminal region"/>
    <property type="match status" value="1"/>
</dbReference>
<evidence type="ECO:0000313" key="4">
    <source>
        <dbReference type="EMBL" id="CAG8169100.1"/>
    </source>
</evidence>
<dbReference type="Proteomes" id="UP001153618">
    <property type="component" value="Unassembled WGS sequence"/>
</dbReference>
<evidence type="ECO:0000313" key="5">
    <source>
        <dbReference type="Proteomes" id="UP001153618"/>
    </source>
</evidence>
<feature type="compositionally biased region" description="Basic and acidic residues" evidence="2">
    <location>
        <begin position="185"/>
        <end position="196"/>
    </location>
</feature>
<dbReference type="InterPro" id="IPR040351">
    <property type="entry name" value="RAB3IL/RAB3IP/Sec2"/>
</dbReference>
<keyword evidence="1" id="KW-0175">Coiled coil</keyword>
<organism evidence="4 5">
    <name type="scientific">Penicillium olsonii</name>
    <dbReference type="NCBI Taxonomy" id="99116"/>
    <lineage>
        <taxon>Eukaryota</taxon>
        <taxon>Fungi</taxon>
        <taxon>Dikarya</taxon>
        <taxon>Ascomycota</taxon>
        <taxon>Pezizomycotina</taxon>
        <taxon>Eurotiomycetes</taxon>
        <taxon>Eurotiomycetidae</taxon>
        <taxon>Eurotiales</taxon>
        <taxon>Aspergillaceae</taxon>
        <taxon>Penicillium</taxon>
    </lineage>
</organism>
<gene>
    <name evidence="4" type="ORF">POLS_LOCUS6613</name>
</gene>
<name>A0A9W4HVG5_PENOL</name>
<feature type="compositionally biased region" description="Polar residues" evidence="2">
    <location>
        <begin position="103"/>
        <end position="126"/>
    </location>
</feature>
<feature type="compositionally biased region" description="Polar residues" evidence="2">
    <location>
        <begin position="167"/>
        <end position="182"/>
    </location>
</feature>
<feature type="region of interest" description="Disordered" evidence="2">
    <location>
        <begin position="139"/>
        <end position="200"/>
    </location>
</feature>
<dbReference type="Pfam" id="PF06428">
    <property type="entry name" value="Sec2p"/>
    <property type="match status" value="1"/>
</dbReference>
<feature type="region of interest" description="Disordered" evidence="2">
    <location>
        <begin position="79"/>
        <end position="126"/>
    </location>
</feature>
<dbReference type="PANTHER" id="PTHR14430">
    <property type="entry name" value="RABIN3-RELATED"/>
    <property type="match status" value="1"/>
</dbReference>
<proteinExistence type="predicted"/>
<feature type="domain" description="GDP/GTP exchange factor Sec2 N-terminal" evidence="3">
    <location>
        <begin position="178"/>
        <end position="255"/>
    </location>
</feature>
<dbReference type="AlphaFoldDB" id="A0A9W4HVG5"/>
<evidence type="ECO:0000256" key="1">
    <source>
        <dbReference type="ARBA" id="ARBA00023054"/>
    </source>
</evidence>
<dbReference type="OrthoDB" id="5560525at2759"/>
<evidence type="ECO:0000256" key="2">
    <source>
        <dbReference type="SAM" id="MobiDB-lite"/>
    </source>
</evidence>
<dbReference type="GO" id="GO:0005085">
    <property type="term" value="F:guanyl-nucleotide exchange factor activity"/>
    <property type="evidence" value="ECO:0007669"/>
    <property type="project" value="InterPro"/>
</dbReference>
<dbReference type="Gene3D" id="6.10.140.910">
    <property type="match status" value="1"/>
</dbReference>
<feature type="compositionally biased region" description="Low complexity" evidence="2">
    <location>
        <begin position="141"/>
        <end position="153"/>
    </location>
</feature>